<keyword evidence="2" id="KW-0812">Transmembrane</keyword>
<dbReference type="EMBL" id="JAPZBR010000004">
    <property type="protein sequence ID" value="KAJ5354736.1"/>
    <property type="molecule type" value="Genomic_DNA"/>
</dbReference>
<reference evidence="3" key="2">
    <citation type="journal article" date="2023" name="IMA Fungus">
        <title>Comparative genomic study of the Penicillium genus elucidates a diverse pangenome and 15 lateral gene transfer events.</title>
        <authorList>
            <person name="Petersen C."/>
            <person name="Sorensen T."/>
            <person name="Nielsen M.R."/>
            <person name="Sondergaard T.E."/>
            <person name="Sorensen J.L."/>
            <person name="Fitzpatrick D.A."/>
            <person name="Frisvad J.C."/>
            <person name="Nielsen K.L."/>
        </authorList>
    </citation>
    <scope>NUCLEOTIDE SEQUENCE</scope>
    <source>
        <strain evidence="3">IBT 35675</strain>
    </source>
</reference>
<comment type="caution">
    <text evidence="3">The sequence shown here is derived from an EMBL/GenBank/DDBJ whole genome shotgun (WGS) entry which is preliminary data.</text>
</comment>
<dbReference type="Proteomes" id="UP001148299">
    <property type="component" value="Unassembled WGS sequence"/>
</dbReference>
<feature type="region of interest" description="Disordered" evidence="1">
    <location>
        <begin position="172"/>
        <end position="192"/>
    </location>
</feature>
<keyword evidence="2" id="KW-1133">Transmembrane helix</keyword>
<sequence>MSDSIQLSLENWHQNVTCQNKSWHPPPTLPLGNGSNITDAARKSASKSEDNWKGQLVTGGFTLFGLLIVSDFLYYLFKNNARNAQLSNPQALLTDNYLQEMEQWSDLSPKDCFYRVRIAARAGDFDRGIEHRSFYGAAFSRRPQFQQFQGKARWLLVPLRHPRAPKEVEFRSPSCQQGTNCQPRHATKTLEL</sequence>
<accession>A0A9W9R6Z1</accession>
<name>A0A9W9R6Z1_PENBR</name>
<evidence type="ECO:0000256" key="2">
    <source>
        <dbReference type="SAM" id="Phobius"/>
    </source>
</evidence>
<organism evidence="3 4">
    <name type="scientific">Penicillium brevicompactum</name>
    <dbReference type="NCBI Taxonomy" id="5074"/>
    <lineage>
        <taxon>Eukaryota</taxon>
        <taxon>Fungi</taxon>
        <taxon>Dikarya</taxon>
        <taxon>Ascomycota</taxon>
        <taxon>Pezizomycotina</taxon>
        <taxon>Eurotiomycetes</taxon>
        <taxon>Eurotiomycetidae</taxon>
        <taxon>Eurotiales</taxon>
        <taxon>Aspergillaceae</taxon>
        <taxon>Penicillium</taxon>
    </lineage>
</organism>
<evidence type="ECO:0000313" key="3">
    <source>
        <dbReference type="EMBL" id="KAJ5354736.1"/>
    </source>
</evidence>
<proteinExistence type="predicted"/>
<gene>
    <name evidence="3" type="ORF">N7541_005780</name>
</gene>
<feature type="region of interest" description="Disordered" evidence="1">
    <location>
        <begin position="21"/>
        <end position="46"/>
    </location>
</feature>
<feature type="compositionally biased region" description="Polar residues" evidence="1">
    <location>
        <begin position="173"/>
        <end position="182"/>
    </location>
</feature>
<evidence type="ECO:0000313" key="4">
    <source>
        <dbReference type="Proteomes" id="UP001148299"/>
    </source>
</evidence>
<feature type="transmembrane region" description="Helical" evidence="2">
    <location>
        <begin position="56"/>
        <end position="77"/>
    </location>
</feature>
<evidence type="ECO:0000256" key="1">
    <source>
        <dbReference type="SAM" id="MobiDB-lite"/>
    </source>
</evidence>
<keyword evidence="4" id="KW-1185">Reference proteome</keyword>
<reference evidence="3" key="1">
    <citation type="submission" date="2022-12" db="EMBL/GenBank/DDBJ databases">
        <authorList>
            <person name="Petersen C."/>
        </authorList>
    </citation>
    <scope>NUCLEOTIDE SEQUENCE</scope>
    <source>
        <strain evidence="3">IBT 35675</strain>
    </source>
</reference>
<keyword evidence="2" id="KW-0472">Membrane</keyword>
<protein>
    <submittedName>
        <fullName evidence="3">Uncharacterized protein</fullName>
    </submittedName>
</protein>
<dbReference type="AlphaFoldDB" id="A0A9W9R6Z1"/>